<dbReference type="Proteomes" id="UP000234341">
    <property type="component" value="Unassembled WGS sequence"/>
</dbReference>
<name>A0A2N5C6P8_9BURK</name>
<dbReference type="Pfam" id="PF12686">
    <property type="entry name" value="DUF3800"/>
    <property type="match status" value="1"/>
</dbReference>
<organism evidence="1 2">
    <name type="scientific">Cupriavidus pauculus</name>
    <dbReference type="NCBI Taxonomy" id="82633"/>
    <lineage>
        <taxon>Bacteria</taxon>
        <taxon>Pseudomonadati</taxon>
        <taxon>Pseudomonadota</taxon>
        <taxon>Betaproteobacteria</taxon>
        <taxon>Burkholderiales</taxon>
        <taxon>Burkholderiaceae</taxon>
        <taxon>Cupriavidus</taxon>
    </lineage>
</organism>
<evidence type="ECO:0000313" key="1">
    <source>
        <dbReference type="EMBL" id="PLP97906.1"/>
    </source>
</evidence>
<gene>
    <name evidence="1" type="ORF">CYJ10_24190</name>
</gene>
<evidence type="ECO:0000313" key="2">
    <source>
        <dbReference type="Proteomes" id="UP000234341"/>
    </source>
</evidence>
<dbReference type="InterPro" id="IPR024524">
    <property type="entry name" value="DUF3800"/>
</dbReference>
<protein>
    <recommendedName>
        <fullName evidence="3">DUF3800 domain-containing protein</fullName>
    </recommendedName>
</protein>
<comment type="caution">
    <text evidence="1">The sequence shown here is derived from an EMBL/GenBank/DDBJ whole genome shotgun (WGS) entry which is preliminary data.</text>
</comment>
<evidence type="ECO:0008006" key="3">
    <source>
        <dbReference type="Google" id="ProtNLM"/>
    </source>
</evidence>
<proteinExistence type="predicted"/>
<reference evidence="1 2" key="1">
    <citation type="submission" date="2017-12" db="EMBL/GenBank/DDBJ databases">
        <title>Genome sequence of the active heterotrophic nitrifier-denitrifier, Cupriavidus pauculus UM1.</title>
        <authorList>
            <person name="Putonti C."/>
            <person name="Castignetti D."/>
        </authorList>
    </citation>
    <scope>NUCLEOTIDE SEQUENCE [LARGE SCALE GENOMIC DNA]</scope>
    <source>
        <strain evidence="1 2">UM1</strain>
    </source>
</reference>
<dbReference type="OrthoDB" id="6914078at2"/>
<accession>A0A2N5C6P8</accession>
<sequence length="218" mass="24479">MAITIYLDESGCLGWQLDAPYQRGGSSRHFTLAAAVIPEGNEAVLNRPIRGLYTRRKRPLQKELKSVEMSAGERIGFAENLPRILRARPDVQFMAITVCKANVGQAFRAHPNGLYNYMAKLLLLELMAQHDAVCFIPDARSLKTELKHSLHDYLRTELAVHGAMTTLQTTPWESKDCLALQFTDVLAGIVWAHHEFGNSVAYRSAGLAIRQKTLFFPR</sequence>
<dbReference type="EMBL" id="PJRP01000014">
    <property type="protein sequence ID" value="PLP97906.1"/>
    <property type="molecule type" value="Genomic_DNA"/>
</dbReference>
<dbReference type="AlphaFoldDB" id="A0A2N5C6P8"/>
<dbReference type="RefSeq" id="WP_101683992.1">
    <property type="nucleotide sequence ID" value="NZ_PJRP01000014.1"/>
</dbReference>